<gene>
    <name evidence="1" type="ORF">TcWFU_004300</name>
</gene>
<dbReference type="Proteomes" id="UP001651158">
    <property type="component" value="Unassembled WGS sequence"/>
</dbReference>
<evidence type="ECO:0000313" key="2">
    <source>
        <dbReference type="Proteomes" id="UP001651158"/>
    </source>
</evidence>
<sequence>MRRVVRGIVGTCRLYLECSLRATSSFLQVRGGYVLGRVLYIDKKCTCGRCCLDSTSGPVPERFVCVEGLLSWGWSVTGHWVGRGTLGVAGVVLLATADGWWAVARPPIGVMRLVDCSRPLIVKVLRSDGSCQSALLKDYCSEECSALVTWREHGKGRSKLRYCGSMNSWYTM</sequence>
<evidence type="ECO:0000313" key="1">
    <source>
        <dbReference type="EMBL" id="KAL5103890.1"/>
    </source>
</evidence>
<keyword evidence="2" id="KW-1185">Reference proteome</keyword>
<reference evidence="1 2" key="1">
    <citation type="journal article" date="2022" name="Front. Cell. Infect. Microbiol.">
        <title>The Genomes of Two Strains of Taenia crassiceps the Animal Model for the Study of Human Cysticercosis.</title>
        <authorList>
            <person name="Bobes R.J."/>
            <person name="Estrada K."/>
            <person name="Rios-Valencia D.G."/>
            <person name="Calderon-Gallegos A."/>
            <person name="de la Torre P."/>
            <person name="Carrero J.C."/>
            <person name="Sanchez-Flores A."/>
            <person name="Laclette J.P."/>
        </authorList>
    </citation>
    <scope>NUCLEOTIDE SEQUENCE [LARGE SCALE GENOMIC DNA]</scope>
    <source>
        <strain evidence="1">WFUcys</strain>
    </source>
</reference>
<organism evidence="1 2">
    <name type="scientific">Taenia crassiceps</name>
    <dbReference type="NCBI Taxonomy" id="6207"/>
    <lineage>
        <taxon>Eukaryota</taxon>
        <taxon>Metazoa</taxon>
        <taxon>Spiralia</taxon>
        <taxon>Lophotrochozoa</taxon>
        <taxon>Platyhelminthes</taxon>
        <taxon>Cestoda</taxon>
        <taxon>Eucestoda</taxon>
        <taxon>Cyclophyllidea</taxon>
        <taxon>Taeniidae</taxon>
        <taxon>Taenia</taxon>
    </lineage>
</organism>
<comment type="caution">
    <text evidence="1">The sequence shown here is derived from an EMBL/GenBank/DDBJ whole genome shotgun (WGS) entry which is preliminary data.</text>
</comment>
<dbReference type="EMBL" id="JAKROA010000015">
    <property type="protein sequence ID" value="KAL5103890.1"/>
    <property type="molecule type" value="Genomic_DNA"/>
</dbReference>
<protein>
    <submittedName>
        <fullName evidence="1">Uncharacterized protein</fullName>
    </submittedName>
</protein>
<accession>A0ABR4Q2L2</accession>
<name>A0ABR4Q2L2_9CEST</name>
<proteinExistence type="predicted"/>